<accession>A0ACB8AV89</accession>
<keyword evidence="2" id="KW-1185">Reference proteome</keyword>
<reference evidence="1" key="1">
    <citation type="journal article" date="2021" name="New Phytol.">
        <title>Evolutionary innovations through gain and loss of genes in the ectomycorrhizal Boletales.</title>
        <authorList>
            <person name="Wu G."/>
            <person name="Miyauchi S."/>
            <person name="Morin E."/>
            <person name="Kuo A."/>
            <person name="Drula E."/>
            <person name="Varga T."/>
            <person name="Kohler A."/>
            <person name="Feng B."/>
            <person name="Cao Y."/>
            <person name="Lipzen A."/>
            <person name="Daum C."/>
            <person name="Hundley H."/>
            <person name="Pangilinan J."/>
            <person name="Johnson J."/>
            <person name="Barry K."/>
            <person name="LaButti K."/>
            <person name="Ng V."/>
            <person name="Ahrendt S."/>
            <person name="Min B."/>
            <person name="Choi I.G."/>
            <person name="Park H."/>
            <person name="Plett J.M."/>
            <person name="Magnuson J."/>
            <person name="Spatafora J.W."/>
            <person name="Nagy L.G."/>
            <person name="Henrissat B."/>
            <person name="Grigoriev I.V."/>
            <person name="Yang Z.L."/>
            <person name="Xu J."/>
            <person name="Martin F.M."/>
        </authorList>
    </citation>
    <scope>NUCLEOTIDE SEQUENCE</scope>
    <source>
        <strain evidence="1">ATCC 28755</strain>
    </source>
</reference>
<evidence type="ECO:0000313" key="1">
    <source>
        <dbReference type="EMBL" id="KAH7916322.1"/>
    </source>
</evidence>
<dbReference type="Proteomes" id="UP000790377">
    <property type="component" value="Unassembled WGS sequence"/>
</dbReference>
<sequence>MPRLLPRLLEHLRDASKLEKKSKFKVPPFAVQDRTKSIVLDEPLISDRRIYDRHKGLPPRRDDKRRTRMVVEPLPMLSSPLRTCVMTQRYLPSDFLIRLAPFQLPVLRSARPAQSILPDGFEHPKFACRKARTAFYITCWKDVIRDLKYRVPLQRFAPNTSVHSLLGDQIEYLLRLRVLQELEILIERLSASACHNPDATVIRRLTRAEWKTFLTTGTLSDRDAVALLVVPPLNRDPVTKKRPQPSSAPDFQALGRGFQQNDANNNAAPPLSTLHPNDASITHDHPLPFDQFSTSKTPLYNGLALFPSQSHRATFHAALCKLLFIERKTCRKRHNNLTSPKARVDGSRQTSDHEKGSHTLLLRSNKNTIERADTAALPIALWRLRMWRGDAYQLPRSGEDGWEVEGQWRTEYASRMR</sequence>
<organism evidence="1 2">
    <name type="scientific">Hygrophoropsis aurantiaca</name>
    <dbReference type="NCBI Taxonomy" id="72124"/>
    <lineage>
        <taxon>Eukaryota</taxon>
        <taxon>Fungi</taxon>
        <taxon>Dikarya</taxon>
        <taxon>Basidiomycota</taxon>
        <taxon>Agaricomycotina</taxon>
        <taxon>Agaricomycetes</taxon>
        <taxon>Agaricomycetidae</taxon>
        <taxon>Boletales</taxon>
        <taxon>Coniophorineae</taxon>
        <taxon>Hygrophoropsidaceae</taxon>
        <taxon>Hygrophoropsis</taxon>
    </lineage>
</organism>
<dbReference type="EMBL" id="MU267592">
    <property type="protein sequence ID" value="KAH7916322.1"/>
    <property type="molecule type" value="Genomic_DNA"/>
</dbReference>
<evidence type="ECO:0000313" key="2">
    <source>
        <dbReference type="Proteomes" id="UP000790377"/>
    </source>
</evidence>
<protein>
    <submittedName>
        <fullName evidence="1">Uncharacterized protein</fullName>
    </submittedName>
</protein>
<gene>
    <name evidence="1" type="ORF">BJ138DRAFT_601386</name>
</gene>
<comment type="caution">
    <text evidence="1">The sequence shown here is derived from an EMBL/GenBank/DDBJ whole genome shotgun (WGS) entry which is preliminary data.</text>
</comment>
<proteinExistence type="predicted"/>
<name>A0ACB8AV89_9AGAM</name>